<feature type="transmembrane region" description="Helical" evidence="1">
    <location>
        <begin position="95"/>
        <end position="114"/>
    </location>
</feature>
<feature type="transmembrane region" description="Helical" evidence="1">
    <location>
        <begin position="21"/>
        <end position="42"/>
    </location>
</feature>
<dbReference type="PANTHER" id="PTHR35797">
    <property type="entry name" value="PROTEASE-RELATED"/>
    <property type="match status" value="1"/>
</dbReference>
<dbReference type="AlphaFoldDB" id="A0A9W6M049"/>
<dbReference type="PANTHER" id="PTHR35797:SF1">
    <property type="entry name" value="PROTEASE"/>
    <property type="match status" value="1"/>
</dbReference>
<evidence type="ECO:0000313" key="3">
    <source>
        <dbReference type="EMBL" id="GLJ76516.1"/>
    </source>
</evidence>
<feature type="transmembrane region" description="Helical" evidence="1">
    <location>
        <begin position="54"/>
        <end position="74"/>
    </location>
</feature>
<feature type="transmembrane region" description="Helical" evidence="1">
    <location>
        <begin position="200"/>
        <end position="220"/>
    </location>
</feature>
<keyword evidence="1" id="KW-0472">Membrane</keyword>
<dbReference type="GO" id="GO:0080120">
    <property type="term" value="P:CAAX-box protein maturation"/>
    <property type="evidence" value="ECO:0007669"/>
    <property type="project" value="UniProtKB-ARBA"/>
</dbReference>
<evidence type="ECO:0000256" key="1">
    <source>
        <dbReference type="SAM" id="Phobius"/>
    </source>
</evidence>
<dbReference type="Proteomes" id="UP001142372">
    <property type="component" value="Unassembled WGS sequence"/>
</dbReference>
<dbReference type="EMBL" id="BSEN01000009">
    <property type="protein sequence ID" value="GLJ76516.1"/>
    <property type="molecule type" value="Genomic_DNA"/>
</dbReference>
<protein>
    <recommendedName>
        <fullName evidence="2">CAAX prenyl protease 2/Lysostaphin resistance protein A-like domain-containing protein</fullName>
    </recommendedName>
</protein>
<feature type="domain" description="CAAX prenyl protease 2/Lysostaphin resistance protein A-like" evidence="2">
    <location>
        <begin position="139"/>
        <end position="242"/>
    </location>
</feature>
<feature type="transmembrane region" description="Helical" evidence="1">
    <location>
        <begin position="166"/>
        <end position="188"/>
    </location>
</feature>
<feature type="transmembrane region" description="Helical" evidence="1">
    <location>
        <begin position="134"/>
        <end position="154"/>
    </location>
</feature>
<dbReference type="InterPro" id="IPR042150">
    <property type="entry name" value="MmRce1-like"/>
</dbReference>
<feature type="transmembrane region" description="Helical" evidence="1">
    <location>
        <begin position="250"/>
        <end position="273"/>
    </location>
</feature>
<dbReference type="RefSeq" id="WP_271177183.1">
    <property type="nucleotide sequence ID" value="NZ_BAAAJO010000008.1"/>
</dbReference>
<organism evidence="3 4">
    <name type="scientific">Leifsonia poae</name>
    <dbReference type="NCBI Taxonomy" id="110933"/>
    <lineage>
        <taxon>Bacteria</taxon>
        <taxon>Bacillati</taxon>
        <taxon>Actinomycetota</taxon>
        <taxon>Actinomycetes</taxon>
        <taxon>Micrococcales</taxon>
        <taxon>Microbacteriaceae</taxon>
        <taxon>Leifsonia</taxon>
    </lineage>
</organism>
<gene>
    <name evidence="3" type="ORF">GCM10017584_20900</name>
</gene>
<dbReference type="InterPro" id="IPR003675">
    <property type="entry name" value="Rce1/LyrA-like_dom"/>
</dbReference>
<reference evidence="3" key="2">
    <citation type="submission" date="2023-01" db="EMBL/GenBank/DDBJ databases">
        <authorList>
            <person name="Sun Q."/>
            <person name="Evtushenko L."/>
        </authorList>
    </citation>
    <scope>NUCLEOTIDE SEQUENCE</scope>
    <source>
        <strain evidence="3">VKM Ac-1401</strain>
    </source>
</reference>
<keyword evidence="1" id="KW-0812">Transmembrane</keyword>
<keyword evidence="4" id="KW-1185">Reference proteome</keyword>
<evidence type="ECO:0000313" key="4">
    <source>
        <dbReference type="Proteomes" id="UP001142372"/>
    </source>
</evidence>
<name>A0A9W6M049_9MICO</name>
<sequence length="296" mass="31587">MTAAPGVHGRDVGHRTTVPRLGRAVAVFVGVTFGFSWLISLPLVLAPPLTVMPWYFYLGELGPAVGAVAATLVLRPTGGLNGWARRTFSFTGIGRALIVAVVSLILYLGIGLVVEQLTEGSLDRLPLIGLTSKLPGIPAIVVLLIWVLTSGLGEETGWRGWLMPTLTGRFGFISAALVVAAVWMLWHVPQFLFNPGFRGMGWAAIGWALALVAGSFWLGWLARLGRWSIIPVVLWHGGFDLITSGDLGPASLPATVSTIVIVQALVVVAILIVRGERRGRLAHTDRRDAPGDAANR</sequence>
<feature type="transmembrane region" description="Helical" evidence="1">
    <location>
        <begin position="227"/>
        <end position="244"/>
    </location>
</feature>
<proteinExistence type="predicted"/>
<dbReference type="GO" id="GO:0004175">
    <property type="term" value="F:endopeptidase activity"/>
    <property type="evidence" value="ECO:0007669"/>
    <property type="project" value="UniProtKB-ARBA"/>
</dbReference>
<evidence type="ECO:0000259" key="2">
    <source>
        <dbReference type="Pfam" id="PF02517"/>
    </source>
</evidence>
<dbReference type="Pfam" id="PF02517">
    <property type="entry name" value="Rce1-like"/>
    <property type="match status" value="1"/>
</dbReference>
<reference evidence="3" key="1">
    <citation type="journal article" date="2014" name="Int. J. Syst. Evol. Microbiol.">
        <title>Complete genome sequence of Corynebacterium casei LMG S-19264T (=DSM 44701T), isolated from a smear-ripened cheese.</title>
        <authorList>
            <consortium name="US DOE Joint Genome Institute (JGI-PGF)"/>
            <person name="Walter F."/>
            <person name="Albersmeier A."/>
            <person name="Kalinowski J."/>
            <person name="Ruckert C."/>
        </authorList>
    </citation>
    <scope>NUCLEOTIDE SEQUENCE</scope>
    <source>
        <strain evidence="3">VKM Ac-1401</strain>
    </source>
</reference>
<comment type="caution">
    <text evidence="3">The sequence shown here is derived from an EMBL/GenBank/DDBJ whole genome shotgun (WGS) entry which is preliminary data.</text>
</comment>
<accession>A0A9W6M049</accession>
<keyword evidence="1" id="KW-1133">Transmembrane helix</keyword>